<comment type="similarity">
    <text evidence="2">Belongs to the major facilitator superfamily.</text>
</comment>
<feature type="transmembrane region" description="Helical" evidence="7">
    <location>
        <begin position="250"/>
        <end position="269"/>
    </location>
</feature>
<dbReference type="InterPro" id="IPR020846">
    <property type="entry name" value="MFS_dom"/>
</dbReference>
<evidence type="ECO:0000256" key="5">
    <source>
        <dbReference type="ARBA" id="ARBA00022989"/>
    </source>
</evidence>
<evidence type="ECO:0000256" key="3">
    <source>
        <dbReference type="ARBA" id="ARBA00022448"/>
    </source>
</evidence>
<dbReference type="InterPro" id="IPR036259">
    <property type="entry name" value="MFS_trans_sf"/>
</dbReference>
<reference evidence="9 10" key="1">
    <citation type="submission" date="2010-12" db="EMBL/GenBank/DDBJ databases">
        <authorList>
            <person name="Muzny D."/>
            <person name="Qin X."/>
            <person name="Deng J."/>
            <person name="Jiang H."/>
            <person name="Liu Y."/>
            <person name="Qu J."/>
            <person name="Song X.-Z."/>
            <person name="Zhang L."/>
            <person name="Thornton R."/>
            <person name="Coyle M."/>
            <person name="Francisco L."/>
            <person name="Jackson L."/>
            <person name="Javaid M."/>
            <person name="Korchina V."/>
            <person name="Kovar C."/>
            <person name="Mata R."/>
            <person name="Mathew T."/>
            <person name="Ngo R."/>
            <person name="Nguyen L."/>
            <person name="Nguyen N."/>
            <person name="Okwuonu G."/>
            <person name="Ongeri F."/>
            <person name="Pham C."/>
            <person name="Simmons D."/>
            <person name="Wilczek-Boney K."/>
            <person name="Hale W."/>
            <person name="Jakkamsetti A."/>
            <person name="Pham P."/>
            <person name="Ruth R."/>
            <person name="San Lucas F."/>
            <person name="Warren J."/>
            <person name="Zhang J."/>
            <person name="Zhao Z."/>
            <person name="Zhou C."/>
            <person name="Zhu D."/>
            <person name="Lee S."/>
            <person name="Bess C."/>
            <person name="Blankenburg K."/>
            <person name="Forbes L."/>
            <person name="Fu Q."/>
            <person name="Gubbala S."/>
            <person name="Hirani K."/>
            <person name="Jayaseelan J.C."/>
            <person name="Lara F."/>
            <person name="Munidasa M."/>
            <person name="Palculict T."/>
            <person name="Patil S."/>
            <person name="Pu L.-L."/>
            <person name="Saada N."/>
            <person name="Tang L."/>
            <person name="Weissenberger G."/>
            <person name="Zhu Y."/>
            <person name="Hemphill L."/>
            <person name="Shang Y."/>
            <person name="Youmans B."/>
            <person name="Ayvaz T."/>
            <person name="Ross M."/>
            <person name="Santibanez J."/>
            <person name="Aqrawi P."/>
            <person name="Gross S."/>
            <person name="Joshi V."/>
            <person name="Fowler G."/>
            <person name="Nazareth L."/>
            <person name="Reid J."/>
            <person name="Worley K."/>
            <person name="Petrosino J."/>
            <person name="Highlander S."/>
            <person name="Gibbs R."/>
        </authorList>
    </citation>
    <scope>NUCLEOTIDE SEQUENCE [LARGE SCALE GENOMIC DNA]</scope>
    <source>
        <strain evidence="9 10">ATCC 700779</strain>
    </source>
</reference>
<dbReference type="PANTHER" id="PTHR23514:SF3">
    <property type="entry name" value="BYPASS OF STOP CODON PROTEIN 6"/>
    <property type="match status" value="1"/>
</dbReference>
<feature type="transmembrane region" description="Helical" evidence="7">
    <location>
        <begin position="365"/>
        <end position="385"/>
    </location>
</feature>
<dbReference type="GO" id="GO:0022857">
    <property type="term" value="F:transmembrane transporter activity"/>
    <property type="evidence" value="ECO:0007669"/>
    <property type="project" value="InterPro"/>
</dbReference>
<evidence type="ECO:0000256" key="6">
    <source>
        <dbReference type="ARBA" id="ARBA00023136"/>
    </source>
</evidence>
<feature type="domain" description="Major facilitator superfamily (MFS) profile" evidence="8">
    <location>
        <begin position="10"/>
        <end position="389"/>
    </location>
</feature>
<feature type="transmembrane region" description="Helical" evidence="7">
    <location>
        <begin position="299"/>
        <end position="322"/>
    </location>
</feature>
<accession>E8K1E0</accession>
<dbReference type="InterPro" id="IPR051788">
    <property type="entry name" value="MFS_Transporter"/>
</dbReference>
<keyword evidence="10" id="KW-1185">Reference proteome</keyword>
<dbReference type="PROSITE" id="PS50850">
    <property type="entry name" value="MFS"/>
    <property type="match status" value="1"/>
</dbReference>
<feature type="transmembrane region" description="Helical" evidence="7">
    <location>
        <begin position="49"/>
        <end position="68"/>
    </location>
</feature>
<feature type="transmembrane region" description="Helical" evidence="7">
    <location>
        <begin position="80"/>
        <end position="100"/>
    </location>
</feature>
<dbReference type="PATRIC" id="fig|889204.5.peg.1924"/>
<dbReference type="HOGENOM" id="CLU_001265_10_4_9"/>
<comment type="subcellular location">
    <subcellularLocation>
        <location evidence="1">Cell membrane</location>
        <topology evidence="1">Multi-pass membrane protein</topology>
    </subcellularLocation>
</comment>
<dbReference type="InterPro" id="IPR011701">
    <property type="entry name" value="MFS"/>
</dbReference>
<sequence length="389" mass="41881">MNEEKMKQFLEKVSILSLSLVLITSFSISSALPAMFDYYQGYSTGQVELLVSLPSFGIMAMLLLNGVLERIFPERLQLTLGLLILSISGTAPFWYQGYYFVFATRLLFGLGVGMLNAKAISIISERYHGKTRIQMLGFRGSAEVVGASILTLAVGQLLAFGWTATFLVYAAGLVVLALFLLFVPYGKAEVHESKHQTEEAVRLTASMKQLIFFLAIVAAVIVCTNTAITFRIPSLMIEAGFGDAQLSSLVLSAMQLIGILAGISFSFLISAFKERLLLVAGVTFGIGQIIIALSPSLWVVVAGSILGGFAYSIALTTVFQLISERIPAKLLNKATSYAVLGCSFGASLTPFVLSGISLVTTDGRMTFIILGAWMIATSVLVSLLLKKEA</sequence>
<evidence type="ECO:0000256" key="7">
    <source>
        <dbReference type="SAM" id="Phobius"/>
    </source>
</evidence>
<evidence type="ECO:0000313" key="10">
    <source>
        <dbReference type="Proteomes" id="UP000002815"/>
    </source>
</evidence>
<feature type="transmembrane region" description="Helical" evidence="7">
    <location>
        <begin position="276"/>
        <end position="293"/>
    </location>
</feature>
<feature type="transmembrane region" description="Helical" evidence="7">
    <location>
        <begin position="166"/>
        <end position="185"/>
    </location>
</feature>
<evidence type="ECO:0000256" key="2">
    <source>
        <dbReference type="ARBA" id="ARBA00008335"/>
    </source>
</evidence>
<dbReference type="Pfam" id="PF07690">
    <property type="entry name" value="MFS_1"/>
    <property type="match status" value="1"/>
</dbReference>
<evidence type="ECO:0000313" key="9">
    <source>
        <dbReference type="EMBL" id="EFX36452.1"/>
    </source>
</evidence>
<keyword evidence="6 7" id="KW-0472">Membrane</keyword>
<dbReference type="GO" id="GO:0005886">
    <property type="term" value="C:plasma membrane"/>
    <property type="evidence" value="ECO:0007669"/>
    <property type="project" value="UniProtKB-SubCell"/>
</dbReference>
<proteinExistence type="inferred from homology"/>
<evidence type="ECO:0000256" key="1">
    <source>
        <dbReference type="ARBA" id="ARBA00004651"/>
    </source>
</evidence>
<gene>
    <name evidence="9" type="ORF">HMPREF9423_1281</name>
</gene>
<dbReference type="AlphaFoldDB" id="E8K1E0"/>
<feature type="transmembrane region" description="Helical" evidence="7">
    <location>
        <begin position="106"/>
        <end position="124"/>
    </location>
</feature>
<protein>
    <submittedName>
        <fullName evidence="9">Transporter, major facilitator family protein</fullName>
    </submittedName>
</protein>
<feature type="transmembrane region" description="Helical" evidence="7">
    <location>
        <begin position="210"/>
        <end position="230"/>
    </location>
</feature>
<dbReference type="eggNOG" id="COG2807">
    <property type="taxonomic scope" value="Bacteria"/>
</dbReference>
<keyword evidence="5 7" id="KW-1133">Transmembrane helix</keyword>
<dbReference type="PANTHER" id="PTHR23514">
    <property type="entry name" value="BYPASS OF STOP CODON PROTEIN 6"/>
    <property type="match status" value="1"/>
</dbReference>
<evidence type="ECO:0000259" key="8">
    <source>
        <dbReference type="PROSITE" id="PS50850"/>
    </source>
</evidence>
<name>E8K1E0_9STRE</name>
<evidence type="ECO:0000256" key="4">
    <source>
        <dbReference type="ARBA" id="ARBA00022692"/>
    </source>
</evidence>
<keyword evidence="3" id="KW-0813">Transport</keyword>
<dbReference type="Proteomes" id="UP000002815">
    <property type="component" value="Unassembled WGS sequence"/>
</dbReference>
<organism evidence="9 10">
    <name type="scientific">Streptococcus infantis ATCC 700779</name>
    <dbReference type="NCBI Taxonomy" id="889204"/>
    <lineage>
        <taxon>Bacteria</taxon>
        <taxon>Bacillati</taxon>
        <taxon>Bacillota</taxon>
        <taxon>Bacilli</taxon>
        <taxon>Lactobacillales</taxon>
        <taxon>Streptococcaceae</taxon>
        <taxon>Streptococcus</taxon>
    </lineage>
</organism>
<dbReference type="EMBL" id="AEVD01000010">
    <property type="protein sequence ID" value="EFX36452.1"/>
    <property type="molecule type" value="Genomic_DNA"/>
</dbReference>
<dbReference type="Gene3D" id="1.20.1250.20">
    <property type="entry name" value="MFS general substrate transporter like domains"/>
    <property type="match status" value="2"/>
</dbReference>
<feature type="transmembrane region" description="Helical" evidence="7">
    <location>
        <begin position="136"/>
        <end position="160"/>
    </location>
</feature>
<comment type="caution">
    <text evidence="9">The sequence shown here is derived from an EMBL/GenBank/DDBJ whole genome shotgun (WGS) entry which is preliminary data.</text>
</comment>
<feature type="transmembrane region" description="Helical" evidence="7">
    <location>
        <begin position="334"/>
        <end position="359"/>
    </location>
</feature>
<dbReference type="SUPFAM" id="SSF103473">
    <property type="entry name" value="MFS general substrate transporter"/>
    <property type="match status" value="1"/>
</dbReference>
<keyword evidence="4 7" id="KW-0812">Transmembrane</keyword>